<keyword evidence="6 11" id="KW-0378">Hydrolase</keyword>
<evidence type="ECO:0000256" key="9">
    <source>
        <dbReference type="ARBA" id="ARBA00023098"/>
    </source>
</evidence>
<keyword evidence="9 11" id="KW-0443">Lipid metabolism</keyword>
<feature type="compositionally biased region" description="Low complexity" evidence="12">
    <location>
        <begin position="14"/>
        <end position="27"/>
    </location>
</feature>
<feature type="region of interest" description="Disordered" evidence="12">
    <location>
        <begin position="14"/>
        <end position="64"/>
    </location>
</feature>
<proteinExistence type="inferred from homology"/>
<feature type="compositionally biased region" description="Polar residues" evidence="12">
    <location>
        <begin position="42"/>
        <end position="52"/>
    </location>
</feature>
<feature type="domain" description="Acyl-ACP thioesterase N-terminal hotdog" evidence="13">
    <location>
        <begin position="139"/>
        <end position="251"/>
    </location>
</feature>
<evidence type="ECO:0000256" key="10">
    <source>
        <dbReference type="ARBA" id="ARBA00023160"/>
    </source>
</evidence>
<comment type="subcellular location">
    <subcellularLocation>
        <location evidence="1 11">Plastid</location>
        <location evidence="1 11">Chloroplast</location>
    </subcellularLocation>
</comment>
<feature type="domain" description="Acyl-ACP thioesterase-like C-terminal" evidence="15">
    <location>
        <begin position="275"/>
        <end position="379"/>
    </location>
</feature>
<keyword evidence="7 11" id="KW-0276">Fatty acid metabolism</keyword>
<dbReference type="InterPro" id="IPR021113">
    <property type="entry name" value="Acyl-ACP-thioesterase_N"/>
</dbReference>
<name>A0A438EII5_VITVI</name>
<dbReference type="InterPro" id="IPR029069">
    <property type="entry name" value="HotDog_dom_sf"/>
</dbReference>
<dbReference type="GO" id="GO:0016297">
    <property type="term" value="F:fatty acyl-[ACP] hydrolase activity"/>
    <property type="evidence" value="ECO:0007669"/>
    <property type="project" value="InterPro"/>
</dbReference>
<gene>
    <name evidence="16" type="primary">FATB1_2</name>
    <name evidence="16" type="ORF">CK203_073681</name>
</gene>
<dbReference type="SUPFAM" id="SSF54637">
    <property type="entry name" value="Thioesterase/thiol ester dehydrase-isomerase"/>
    <property type="match status" value="2"/>
</dbReference>
<reference evidence="16 17" key="1">
    <citation type="journal article" date="2018" name="PLoS Genet.">
        <title>Population sequencing reveals clonal diversity and ancestral inbreeding in the grapevine cultivar Chardonnay.</title>
        <authorList>
            <person name="Roach M.J."/>
            <person name="Johnson D.L."/>
            <person name="Bohlmann J."/>
            <person name="van Vuuren H.J."/>
            <person name="Jones S.J."/>
            <person name="Pretorius I.S."/>
            <person name="Schmidt S.A."/>
            <person name="Borneman A.R."/>
        </authorList>
    </citation>
    <scope>NUCLEOTIDE SEQUENCE [LARGE SCALE GENOMIC DNA]</scope>
    <source>
        <strain evidence="17">cv. Chardonnay</strain>
        <tissue evidence="16">Leaf</tissue>
    </source>
</reference>
<dbReference type="AlphaFoldDB" id="A0A438EII5"/>
<evidence type="ECO:0000313" key="16">
    <source>
        <dbReference type="EMBL" id="RVW47544.1"/>
    </source>
</evidence>
<accession>A0A438EII5</accession>
<dbReference type="EMBL" id="QGNW01001279">
    <property type="protein sequence ID" value="RVW47544.1"/>
    <property type="molecule type" value="Genomic_DNA"/>
</dbReference>
<evidence type="ECO:0000313" key="17">
    <source>
        <dbReference type="Proteomes" id="UP000288805"/>
    </source>
</evidence>
<evidence type="ECO:0000256" key="11">
    <source>
        <dbReference type="RuleBase" id="RU363096"/>
    </source>
</evidence>
<dbReference type="Gene3D" id="3.10.129.10">
    <property type="entry name" value="Hotdog Thioesterase"/>
    <property type="match status" value="1"/>
</dbReference>
<dbReference type="Pfam" id="PF01643">
    <property type="entry name" value="Acyl-ACP_TE"/>
    <property type="match status" value="1"/>
</dbReference>
<evidence type="ECO:0000256" key="1">
    <source>
        <dbReference type="ARBA" id="ARBA00004229"/>
    </source>
</evidence>
<comment type="similarity">
    <text evidence="2 11">Belongs to the acyl-ACP thioesterase family.</text>
</comment>
<organism evidence="16 17">
    <name type="scientific">Vitis vinifera</name>
    <name type="common">Grape</name>
    <dbReference type="NCBI Taxonomy" id="29760"/>
    <lineage>
        <taxon>Eukaryota</taxon>
        <taxon>Viridiplantae</taxon>
        <taxon>Streptophyta</taxon>
        <taxon>Embryophyta</taxon>
        <taxon>Tracheophyta</taxon>
        <taxon>Spermatophyta</taxon>
        <taxon>Magnoliopsida</taxon>
        <taxon>eudicotyledons</taxon>
        <taxon>Gunneridae</taxon>
        <taxon>Pentapetalae</taxon>
        <taxon>rosids</taxon>
        <taxon>Vitales</taxon>
        <taxon>Vitaceae</taxon>
        <taxon>Viteae</taxon>
        <taxon>Vitis</taxon>
    </lineage>
</organism>
<dbReference type="PANTHER" id="PTHR31727">
    <property type="entry name" value="OLEOYL-ACYL CARRIER PROTEIN THIOESTERASE 1, CHLOROPLASTIC"/>
    <property type="match status" value="1"/>
</dbReference>
<dbReference type="InterPro" id="IPR049427">
    <property type="entry name" value="Acyl-ACP_TE_C"/>
</dbReference>
<evidence type="ECO:0000256" key="3">
    <source>
        <dbReference type="ARBA" id="ARBA00022516"/>
    </source>
</evidence>
<keyword evidence="8" id="KW-0809">Transit peptide</keyword>
<feature type="domain" description="Acyl-ACP-thioesterase N-terminal" evidence="14">
    <location>
        <begin position="1"/>
        <end position="128"/>
    </location>
</feature>
<dbReference type="GO" id="GO:0009507">
    <property type="term" value="C:chloroplast"/>
    <property type="evidence" value="ECO:0007669"/>
    <property type="project" value="UniProtKB-SubCell"/>
</dbReference>
<evidence type="ECO:0000256" key="5">
    <source>
        <dbReference type="ARBA" id="ARBA00022640"/>
    </source>
</evidence>
<dbReference type="Pfam" id="PF20791">
    <property type="entry name" value="Acyl-ACP_TE_C"/>
    <property type="match status" value="1"/>
</dbReference>
<evidence type="ECO:0000259" key="14">
    <source>
        <dbReference type="Pfam" id="PF12590"/>
    </source>
</evidence>
<dbReference type="GO" id="GO:0006633">
    <property type="term" value="P:fatty acid biosynthetic process"/>
    <property type="evidence" value="ECO:0007669"/>
    <property type="project" value="UniProtKB-KW"/>
</dbReference>
<evidence type="ECO:0000256" key="8">
    <source>
        <dbReference type="ARBA" id="ARBA00022946"/>
    </source>
</evidence>
<sequence>MVATAATSAFFAVASPSSDPDAKPSTKPGGGSAILRGIKSRNAPSGSLQVKANAQAPPKINGTTVGYTSSAEGVKIEDDMSSPPPRTFINQLPDWSMLLAAITTIFLAAEKQWMMLDWKPRRSDMLIDPFGLGKIVQDGLVFRQNFSIRSYEIGADRTASIETLMNHLQDCWSSGDGFGSTPEMSIRNLIWVVTRMQVVVDRYPYLNGVRVSCIVTSERVMLFKWILGVWVMMNKQTRRLSKIPDAVRAEIEPYFMDSAPIVDEDGRKLPKLYDSTADYIRTGLTPRWSDLDVNQHVNNVKYIGWILESAPLPILESHELSSMTLEYRRECGRDSVLQSLTAVCGTGVGNLLDCGNVECQHLLRLEEGAEIVKGRTEWRPKYAHSMGGVGQIPAESA</sequence>
<dbReference type="EC" id="3.1.2.-" evidence="11"/>
<evidence type="ECO:0000256" key="4">
    <source>
        <dbReference type="ARBA" id="ARBA00022528"/>
    </source>
</evidence>
<evidence type="ECO:0000256" key="12">
    <source>
        <dbReference type="SAM" id="MobiDB-lite"/>
    </source>
</evidence>
<dbReference type="Pfam" id="PF12590">
    <property type="entry name" value="Acyl-thio_N"/>
    <property type="match status" value="1"/>
</dbReference>
<protein>
    <recommendedName>
        <fullName evidence="11">Acyl-[acyl-carrier-protein] hydrolase</fullName>
        <ecNumber evidence="11">3.1.2.-</ecNumber>
    </recommendedName>
</protein>
<comment type="caution">
    <text evidence="16">The sequence shown here is derived from an EMBL/GenBank/DDBJ whole genome shotgun (WGS) entry which is preliminary data.</text>
</comment>
<dbReference type="InterPro" id="IPR002864">
    <property type="entry name" value="Acyl-ACP_thioesterase_NHD"/>
</dbReference>
<evidence type="ECO:0000256" key="6">
    <source>
        <dbReference type="ARBA" id="ARBA00022801"/>
    </source>
</evidence>
<dbReference type="Proteomes" id="UP000288805">
    <property type="component" value="Unassembled WGS sequence"/>
</dbReference>
<keyword evidence="5 11" id="KW-0934">Plastid</keyword>
<keyword evidence="10 11" id="KW-0275">Fatty acid biosynthesis</keyword>
<evidence type="ECO:0000259" key="13">
    <source>
        <dbReference type="Pfam" id="PF01643"/>
    </source>
</evidence>
<comment type="function">
    <text evidence="11">Plays an essential role in chain termination during de novo fatty acid synthesis.</text>
</comment>
<dbReference type="PANTHER" id="PTHR31727:SF2">
    <property type="entry name" value="PALMITOYL-ACYL CARRIER PROTEIN THIOESTERASE, CHLOROPLASTIC"/>
    <property type="match status" value="1"/>
</dbReference>
<evidence type="ECO:0000259" key="15">
    <source>
        <dbReference type="Pfam" id="PF20791"/>
    </source>
</evidence>
<keyword evidence="4 11" id="KW-0150">Chloroplast</keyword>
<keyword evidence="3 11" id="KW-0444">Lipid biosynthesis</keyword>
<evidence type="ECO:0000256" key="7">
    <source>
        <dbReference type="ARBA" id="ARBA00022832"/>
    </source>
</evidence>
<evidence type="ECO:0000256" key="2">
    <source>
        <dbReference type="ARBA" id="ARBA00006500"/>
    </source>
</evidence>
<dbReference type="InterPro" id="IPR045023">
    <property type="entry name" value="FATA/B"/>
</dbReference>